<proteinExistence type="predicted"/>
<accession>A0A8C4NKD6</accession>
<evidence type="ECO:0000256" key="1">
    <source>
        <dbReference type="ARBA" id="ARBA00004906"/>
    </source>
</evidence>
<keyword evidence="7" id="KW-1185">Reference proteome</keyword>
<feature type="repeat" description="ANK" evidence="4">
    <location>
        <begin position="300"/>
        <end position="332"/>
    </location>
</feature>
<keyword evidence="3 4" id="KW-0040">ANK repeat</keyword>
<evidence type="ECO:0000259" key="5">
    <source>
        <dbReference type="PROSITE" id="PS50225"/>
    </source>
</evidence>
<feature type="repeat" description="ANK" evidence="4">
    <location>
        <begin position="159"/>
        <end position="191"/>
    </location>
</feature>
<reference evidence="6" key="1">
    <citation type="submission" date="2025-08" db="UniProtKB">
        <authorList>
            <consortium name="Ensembl"/>
        </authorList>
    </citation>
    <scope>IDENTIFICATION</scope>
</reference>
<dbReference type="UniPathway" id="UPA00143"/>
<dbReference type="PROSITE" id="PS50297">
    <property type="entry name" value="ANK_REP_REGION"/>
    <property type="match status" value="3"/>
</dbReference>
<dbReference type="InterPro" id="IPR002110">
    <property type="entry name" value="Ankyrin_rpt"/>
</dbReference>
<dbReference type="Gene3D" id="1.25.40.20">
    <property type="entry name" value="Ankyrin repeat-containing domain"/>
    <property type="match status" value="1"/>
</dbReference>
<dbReference type="InterPro" id="IPR036770">
    <property type="entry name" value="Ankyrin_rpt-contain_sf"/>
</dbReference>
<dbReference type="GO" id="GO:0016567">
    <property type="term" value="P:protein ubiquitination"/>
    <property type="evidence" value="ECO:0007669"/>
    <property type="project" value="UniProtKB-UniPathway"/>
</dbReference>
<dbReference type="SMART" id="SM00248">
    <property type="entry name" value="ANK"/>
    <property type="match status" value="6"/>
</dbReference>
<dbReference type="Ensembl" id="ENSEBUT00000004254.1">
    <property type="protein sequence ID" value="ENSEBUP00000003857.1"/>
    <property type="gene ID" value="ENSEBUG00000002755.1"/>
</dbReference>
<comment type="pathway">
    <text evidence="1">Protein modification; protein ubiquitination.</text>
</comment>
<dbReference type="GeneTree" id="ENSGT00940000158974"/>
<evidence type="ECO:0000256" key="2">
    <source>
        <dbReference type="ARBA" id="ARBA00022737"/>
    </source>
</evidence>
<dbReference type="AlphaFoldDB" id="A0A8C4NKD6"/>
<dbReference type="Proteomes" id="UP000694388">
    <property type="component" value="Unplaced"/>
</dbReference>
<protein>
    <submittedName>
        <fullName evidence="6">Ankyrin repeat and SOCS box containing 18</fullName>
    </submittedName>
</protein>
<name>A0A8C4NKD6_EPTBU</name>
<evidence type="ECO:0000256" key="3">
    <source>
        <dbReference type="ARBA" id="ARBA00023043"/>
    </source>
</evidence>
<dbReference type="Pfam" id="PF07525">
    <property type="entry name" value="SOCS_box"/>
    <property type="match status" value="1"/>
</dbReference>
<dbReference type="PANTHER" id="PTHR24198:SF173">
    <property type="entry name" value="ANKYRIN REPEAT AND SOCS BOX PROTEIN 10-RELATED"/>
    <property type="match status" value="1"/>
</dbReference>
<sequence length="474" mass="51692">MSLPGMEKSFRSLAIMPRPLIFPFSSPALRSLQRLRDEQDCTRNPQTTFWRLPETPSSRSSSLQQSPVAVLCRDPLVHNALFTGHLDLVRRIFTEPCIASACMDCAADQEHGESKVSGLWPLPSQRVHTTPACITASRGYEACLRHLLERGADPEAAPGGECALHCACEGAHQACVQLLLEYGARPNSCSEPGLTPLHMCTVSESLGCAERLLAAGARLQEEASLTGDTPLHTASTHGLVGHVNLYLSSGAHVDARNARGETPLHVACMSARGALDGHRYLQVCDLLLTYGATVDAVDAEMQTPLLRACVNVQSGVVRRLLNAGADPNARGYCGVAPLQKVLQMADYRPEQRPERLVQDLLNHGAIKFWPGALHKVLSHTCASVSTVEVLLNGYNYFKVTKAWRDAVPEEVQQANKDFYRSLFALSGQPRRLQHLARCALRSYLGAACHRLVPALPIPAALRSYLLLEPQGIMH</sequence>
<reference evidence="6" key="2">
    <citation type="submission" date="2025-09" db="UniProtKB">
        <authorList>
            <consortium name="Ensembl"/>
        </authorList>
    </citation>
    <scope>IDENTIFICATION</scope>
</reference>
<dbReference type="GO" id="GO:0035556">
    <property type="term" value="P:intracellular signal transduction"/>
    <property type="evidence" value="ECO:0007669"/>
    <property type="project" value="InterPro"/>
</dbReference>
<feature type="domain" description="SOCS box" evidence="5">
    <location>
        <begin position="428"/>
        <end position="465"/>
    </location>
</feature>
<dbReference type="SUPFAM" id="SSF158235">
    <property type="entry name" value="SOCS box-like"/>
    <property type="match status" value="1"/>
</dbReference>
<organism evidence="6 7">
    <name type="scientific">Eptatretus burgeri</name>
    <name type="common">Inshore hagfish</name>
    <dbReference type="NCBI Taxonomy" id="7764"/>
    <lineage>
        <taxon>Eukaryota</taxon>
        <taxon>Metazoa</taxon>
        <taxon>Chordata</taxon>
        <taxon>Craniata</taxon>
        <taxon>Vertebrata</taxon>
        <taxon>Cyclostomata</taxon>
        <taxon>Myxini</taxon>
        <taxon>Myxiniformes</taxon>
        <taxon>Myxinidae</taxon>
        <taxon>Eptatretinae</taxon>
        <taxon>Eptatretus</taxon>
    </lineage>
</organism>
<dbReference type="PRINTS" id="PR01415">
    <property type="entry name" value="ANKYRIN"/>
</dbReference>
<evidence type="ECO:0000256" key="4">
    <source>
        <dbReference type="PROSITE-ProRule" id="PRU00023"/>
    </source>
</evidence>
<dbReference type="Pfam" id="PF12796">
    <property type="entry name" value="Ank_2"/>
    <property type="match status" value="2"/>
</dbReference>
<evidence type="ECO:0000313" key="6">
    <source>
        <dbReference type="Ensembl" id="ENSEBUP00000003857.1"/>
    </source>
</evidence>
<dbReference type="CDD" id="cd03723">
    <property type="entry name" value="SOCS_ASB4_ASB18"/>
    <property type="match status" value="1"/>
</dbReference>
<dbReference type="SUPFAM" id="SSF48403">
    <property type="entry name" value="Ankyrin repeat"/>
    <property type="match status" value="1"/>
</dbReference>
<keyword evidence="2" id="KW-0677">Repeat</keyword>
<evidence type="ECO:0000313" key="7">
    <source>
        <dbReference type="Proteomes" id="UP000694388"/>
    </source>
</evidence>
<dbReference type="PROSITE" id="PS50225">
    <property type="entry name" value="SOCS"/>
    <property type="match status" value="1"/>
</dbReference>
<feature type="repeat" description="ANK" evidence="4">
    <location>
        <begin position="226"/>
        <end position="258"/>
    </location>
</feature>
<dbReference type="InterPro" id="IPR001496">
    <property type="entry name" value="SOCS_box"/>
</dbReference>
<dbReference type="Gene3D" id="1.10.750.20">
    <property type="entry name" value="SOCS box"/>
    <property type="match status" value="1"/>
</dbReference>
<dbReference type="SMART" id="SM00969">
    <property type="entry name" value="SOCS_box"/>
    <property type="match status" value="1"/>
</dbReference>
<dbReference type="PANTHER" id="PTHR24198">
    <property type="entry name" value="ANKYRIN REPEAT AND PROTEIN KINASE DOMAIN-CONTAINING PROTEIN"/>
    <property type="match status" value="1"/>
</dbReference>
<feature type="repeat" description="ANK" evidence="4">
    <location>
        <begin position="259"/>
        <end position="299"/>
    </location>
</feature>
<dbReference type="InterPro" id="IPR036036">
    <property type="entry name" value="SOCS_box-like_dom_sf"/>
</dbReference>
<dbReference type="OMA" id="DARNGCG"/>
<dbReference type="GO" id="GO:0005737">
    <property type="term" value="C:cytoplasm"/>
    <property type="evidence" value="ECO:0007669"/>
    <property type="project" value="TreeGrafter"/>
</dbReference>
<dbReference type="PROSITE" id="PS50088">
    <property type="entry name" value="ANK_REPEAT"/>
    <property type="match status" value="4"/>
</dbReference>